<accession>A0A6L6QMZ4</accession>
<protein>
    <submittedName>
        <fullName evidence="1">Uncharacterized protein</fullName>
    </submittedName>
</protein>
<dbReference type="AlphaFoldDB" id="A0A6L6QMZ4"/>
<dbReference type="OrthoDB" id="6401746at2"/>
<sequence length="109" mass="12768">MPFTPDSFVRLLQYGAHPCESPYSHKQIAEWCDTFWCQYLEVDGPPEIDVILPILTDVETQWDLYLANTFTLEELRSKSFENELMPVEWFNDWLSQALKLRVQNVGPDA</sequence>
<name>A0A6L6QMZ4_9BURK</name>
<gene>
    <name evidence="1" type="ORF">GM658_21810</name>
</gene>
<proteinExistence type="predicted"/>
<dbReference type="EMBL" id="WNKX01000020">
    <property type="protein sequence ID" value="MTW13247.1"/>
    <property type="molecule type" value="Genomic_DNA"/>
</dbReference>
<evidence type="ECO:0000313" key="1">
    <source>
        <dbReference type="EMBL" id="MTW13247.1"/>
    </source>
</evidence>
<reference evidence="1 2" key="1">
    <citation type="submission" date="2019-11" db="EMBL/GenBank/DDBJ databases">
        <title>Type strains purchased from KCTC, JCM and DSMZ.</title>
        <authorList>
            <person name="Lu H."/>
        </authorList>
    </citation>
    <scope>NUCLEOTIDE SEQUENCE [LARGE SCALE GENOMIC DNA]</scope>
    <source>
        <strain evidence="1 2">JCM 31587</strain>
    </source>
</reference>
<dbReference type="Proteomes" id="UP000472320">
    <property type="component" value="Unassembled WGS sequence"/>
</dbReference>
<organism evidence="1 2">
    <name type="scientific">Massilia eburnea</name>
    <dbReference type="NCBI Taxonomy" id="1776165"/>
    <lineage>
        <taxon>Bacteria</taxon>
        <taxon>Pseudomonadati</taxon>
        <taxon>Pseudomonadota</taxon>
        <taxon>Betaproteobacteria</taxon>
        <taxon>Burkholderiales</taxon>
        <taxon>Oxalobacteraceae</taxon>
        <taxon>Telluria group</taxon>
        <taxon>Massilia</taxon>
    </lineage>
</organism>
<comment type="caution">
    <text evidence="1">The sequence shown here is derived from an EMBL/GenBank/DDBJ whole genome shotgun (WGS) entry which is preliminary data.</text>
</comment>
<keyword evidence="2" id="KW-1185">Reference proteome</keyword>
<evidence type="ECO:0000313" key="2">
    <source>
        <dbReference type="Proteomes" id="UP000472320"/>
    </source>
</evidence>